<reference evidence="8 9" key="1">
    <citation type="journal article" date="2008" name="Nature">
        <title>The genome of Laccaria bicolor provides insights into mycorrhizal symbiosis.</title>
        <authorList>
            <person name="Martin F."/>
            <person name="Aerts A."/>
            <person name="Ahren D."/>
            <person name="Brun A."/>
            <person name="Danchin E.G.J."/>
            <person name="Duchaussoy F."/>
            <person name="Gibon J."/>
            <person name="Kohler A."/>
            <person name="Lindquist E."/>
            <person name="Pereda V."/>
            <person name="Salamov A."/>
            <person name="Shapiro H.J."/>
            <person name="Wuyts J."/>
            <person name="Blaudez D."/>
            <person name="Buee M."/>
            <person name="Brokstein P."/>
            <person name="Canbaeck B."/>
            <person name="Cohen D."/>
            <person name="Courty P.E."/>
            <person name="Coutinho P.M."/>
            <person name="Delaruelle C."/>
            <person name="Detter J.C."/>
            <person name="Deveau A."/>
            <person name="DiFazio S."/>
            <person name="Duplessis S."/>
            <person name="Fraissinet-Tachet L."/>
            <person name="Lucic E."/>
            <person name="Frey-Klett P."/>
            <person name="Fourrey C."/>
            <person name="Feussner I."/>
            <person name="Gay G."/>
            <person name="Grimwood J."/>
            <person name="Hoegger P.J."/>
            <person name="Jain P."/>
            <person name="Kilaru S."/>
            <person name="Labbe J."/>
            <person name="Lin Y.C."/>
            <person name="Legue V."/>
            <person name="Le Tacon F."/>
            <person name="Marmeisse R."/>
            <person name="Melayah D."/>
            <person name="Montanini B."/>
            <person name="Muratet M."/>
            <person name="Nehls U."/>
            <person name="Niculita-Hirzel H."/>
            <person name="Oudot-Le Secq M.P."/>
            <person name="Peter M."/>
            <person name="Quesneville H."/>
            <person name="Rajashekar B."/>
            <person name="Reich M."/>
            <person name="Rouhier N."/>
            <person name="Schmutz J."/>
            <person name="Yin T."/>
            <person name="Chalot M."/>
            <person name="Henrissat B."/>
            <person name="Kuees U."/>
            <person name="Lucas S."/>
            <person name="Van de Peer Y."/>
            <person name="Podila G.K."/>
            <person name="Polle A."/>
            <person name="Pukkila P.J."/>
            <person name="Richardson P.M."/>
            <person name="Rouze P."/>
            <person name="Sanders I.R."/>
            <person name="Stajich J.E."/>
            <person name="Tunlid A."/>
            <person name="Tuskan G."/>
            <person name="Grigoriev I.V."/>
        </authorList>
    </citation>
    <scope>NUCLEOTIDE SEQUENCE [LARGE SCALE GENOMIC DNA]</scope>
    <source>
        <strain evidence="9">S238N-H82 / ATCC MYA-4686</strain>
    </source>
</reference>
<dbReference type="Gene3D" id="1.20.1250.20">
    <property type="entry name" value="MFS general substrate transporter like domains"/>
    <property type="match status" value="1"/>
</dbReference>
<dbReference type="GO" id="GO:0016020">
    <property type="term" value="C:membrane"/>
    <property type="evidence" value="ECO:0007669"/>
    <property type="project" value="UniProtKB-SubCell"/>
</dbReference>
<sequence length="400" mass="43529">MHSSAEFGGTEARATLESSLLKKLDARMSILILIYILNYVDRNNAAAARLRGFEKDLDLNDIQFATVLSILYVGYILMQIPSNMCLNYIGKPSLYLPGCMAIWGAISISTGFTTNYYGALWTRFFLGFVEAAFFPGALFLISKWYKRNELSQRIAFLSCGALISNAFGSLIASGILSGMEGKLGYAAWSRWLFFIEGAVTVVVAISAVFILPDFPETSRVWLTSSEKALAIRRMIEDSGSASTEEGDEQNHFAGLLMTLSDGKVWVLALALTSIVVSLSFNSYFPTLCATLGYSPTLTLLLCAPPWIFATVVALLVSRHSDSTNESVFPLCFGIFGFVLAMSTMNIAVRYISLFLMAQSYAGFICFLAWASGSVSQPPAKRASALALINCVSQFGNIAGS</sequence>
<dbReference type="HOGENOM" id="CLU_001265_0_6_1"/>
<keyword evidence="3 6" id="KW-0812">Transmembrane</keyword>
<feature type="transmembrane region" description="Helical" evidence="6">
    <location>
        <begin position="327"/>
        <end position="344"/>
    </location>
</feature>
<evidence type="ECO:0000259" key="7">
    <source>
        <dbReference type="PROSITE" id="PS50850"/>
    </source>
</evidence>
<dbReference type="OrthoDB" id="2985014at2759"/>
<comment type="subcellular location">
    <subcellularLocation>
        <location evidence="1">Membrane</location>
        <topology evidence="1">Multi-pass membrane protein</topology>
    </subcellularLocation>
</comment>
<gene>
    <name evidence="8" type="ORF">LACBIDRAFT_231644</name>
</gene>
<dbReference type="InterPro" id="IPR036259">
    <property type="entry name" value="MFS_trans_sf"/>
</dbReference>
<dbReference type="InterPro" id="IPR011701">
    <property type="entry name" value="MFS"/>
</dbReference>
<evidence type="ECO:0000256" key="4">
    <source>
        <dbReference type="ARBA" id="ARBA00022989"/>
    </source>
</evidence>
<accession>B0CY69</accession>
<dbReference type="AlphaFoldDB" id="B0CY69"/>
<dbReference type="KEGG" id="lbc:LACBIDRAFT_231644"/>
<feature type="transmembrane region" description="Helical" evidence="6">
    <location>
        <begin position="191"/>
        <end position="211"/>
    </location>
</feature>
<dbReference type="EMBL" id="DS547094">
    <property type="protein sequence ID" value="EDR12839.1"/>
    <property type="molecule type" value="Genomic_DNA"/>
</dbReference>
<protein>
    <submittedName>
        <fullName evidence="8">Predicted protein</fullName>
    </submittedName>
</protein>
<evidence type="ECO:0000313" key="8">
    <source>
        <dbReference type="EMBL" id="EDR12839.1"/>
    </source>
</evidence>
<dbReference type="GO" id="GO:0022857">
    <property type="term" value="F:transmembrane transporter activity"/>
    <property type="evidence" value="ECO:0007669"/>
    <property type="project" value="InterPro"/>
</dbReference>
<dbReference type="Pfam" id="PF07690">
    <property type="entry name" value="MFS_1"/>
    <property type="match status" value="1"/>
</dbReference>
<feature type="transmembrane region" description="Helical" evidence="6">
    <location>
        <begin position="94"/>
        <end position="112"/>
    </location>
</feature>
<organism evidence="9">
    <name type="scientific">Laccaria bicolor (strain S238N-H82 / ATCC MYA-4686)</name>
    <name type="common">Bicoloured deceiver</name>
    <name type="synonym">Laccaria laccata var. bicolor</name>
    <dbReference type="NCBI Taxonomy" id="486041"/>
    <lineage>
        <taxon>Eukaryota</taxon>
        <taxon>Fungi</taxon>
        <taxon>Dikarya</taxon>
        <taxon>Basidiomycota</taxon>
        <taxon>Agaricomycotina</taxon>
        <taxon>Agaricomycetes</taxon>
        <taxon>Agaricomycetidae</taxon>
        <taxon>Agaricales</taxon>
        <taxon>Agaricineae</taxon>
        <taxon>Hydnangiaceae</taxon>
        <taxon>Laccaria</taxon>
    </lineage>
</organism>
<evidence type="ECO:0000256" key="1">
    <source>
        <dbReference type="ARBA" id="ARBA00004141"/>
    </source>
</evidence>
<dbReference type="RefSeq" id="XP_001877103.1">
    <property type="nucleotide sequence ID" value="XM_001877068.1"/>
</dbReference>
<dbReference type="Proteomes" id="UP000001194">
    <property type="component" value="Unassembled WGS sequence"/>
</dbReference>
<feature type="transmembrane region" description="Helical" evidence="6">
    <location>
        <begin position="350"/>
        <end position="371"/>
    </location>
</feature>
<dbReference type="FunFam" id="1.20.1250.20:FF:000057">
    <property type="entry name" value="MFS general substrate transporter"/>
    <property type="match status" value="1"/>
</dbReference>
<evidence type="ECO:0000256" key="2">
    <source>
        <dbReference type="ARBA" id="ARBA00022448"/>
    </source>
</evidence>
<feature type="transmembrane region" description="Helical" evidence="6">
    <location>
        <begin position="296"/>
        <end position="315"/>
    </location>
</feature>
<keyword evidence="5 6" id="KW-0472">Membrane</keyword>
<feature type="transmembrane region" description="Helical" evidence="6">
    <location>
        <begin position="264"/>
        <end position="284"/>
    </location>
</feature>
<dbReference type="PROSITE" id="PS50850">
    <property type="entry name" value="MFS"/>
    <property type="match status" value="1"/>
</dbReference>
<feature type="transmembrane region" description="Helical" evidence="6">
    <location>
        <begin position="62"/>
        <end position="82"/>
    </location>
</feature>
<evidence type="ECO:0000313" key="9">
    <source>
        <dbReference type="Proteomes" id="UP000001194"/>
    </source>
</evidence>
<dbReference type="SUPFAM" id="SSF103473">
    <property type="entry name" value="MFS general substrate transporter"/>
    <property type="match status" value="1"/>
</dbReference>
<evidence type="ECO:0000256" key="6">
    <source>
        <dbReference type="SAM" id="Phobius"/>
    </source>
</evidence>
<proteinExistence type="predicted"/>
<evidence type="ECO:0000256" key="3">
    <source>
        <dbReference type="ARBA" id="ARBA00022692"/>
    </source>
</evidence>
<feature type="transmembrane region" description="Helical" evidence="6">
    <location>
        <begin position="124"/>
        <end position="142"/>
    </location>
</feature>
<keyword evidence="4 6" id="KW-1133">Transmembrane helix</keyword>
<dbReference type="GeneID" id="6072349"/>
<keyword evidence="2" id="KW-0813">Transport</keyword>
<feature type="transmembrane region" description="Helical" evidence="6">
    <location>
        <begin position="154"/>
        <end position="179"/>
    </location>
</feature>
<feature type="domain" description="Major facilitator superfamily (MFS) profile" evidence="7">
    <location>
        <begin position="27"/>
        <end position="400"/>
    </location>
</feature>
<evidence type="ECO:0000256" key="5">
    <source>
        <dbReference type="ARBA" id="ARBA00023136"/>
    </source>
</evidence>
<dbReference type="InterPro" id="IPR020846">
    <property type="entry name" value="MFS_dom"/>
</dbReference>
<dbReference type="PANTHER" id="PTHR43791:SF6">
    <property type="entry name" value="TRANSPORTER, PUTATIVE (AFU_ORTHOLOGUE AFUA_1G16690)-RELATED"/>
    <property type="match status" value="1"/>
</dbReference>
<keyword evidence="9" id="KW-1185">Reference proteome</keyword>
<name>B0CY69_LACBS</name>
<dbReference type="PANTHER" id="PTHR43791">
    <property type="entry name" value="PERMEASE-RELATED"/>
    <property type="match status" value="1"/>
</dbReference>
<dbReference type="InParanoid" id="B0CY69"/>